<evidence type="ECO:0000256" key="1">
    <source>
        <dbReference type="SAM" id="Coils"/>
    </source>
</evidence>
<dbReference type="AlphaFoldDB" id="A0A6A7WA12"/>
<evidence type="ECO:0000313" key="2">
    <source>
        <dbReference type="EMBL" id="MQP11317.1"/>
    </source>
</evidence>
<accession>A0A6A7WA12</accession>
<evidence type="ECO:0000313" key="3">
    <source>
        <dbReference type="Proteomes" id="UP000384372"/>
    </source>
</evidence>
<feature type="coiled-coil region" evidence="1">
    <location>
        <begin position="25"/>
        <end position="52"/>
    </location>
</feature>
<gene>
    <name evidence="2" type="ORF">F7D20_04915</name>
</gene>
<sequence length="136" mass="15971">MNRVYCLLVCLFCACQVSLCKELDEKVLFEELDQLLAQQQELTQEKERKIKIIKEGLSVPSITLGQEYAINNRLYDEYLAFKYDSAYKYVNRNFIIAKRLNNKKLYTESTFNLVHILSVAGLFDLAYVLDRQHRCS</sequence>
<reference evidence="2 3" key="1">
    <citation type="submission" date="2019-09" db="EMBL/GenBank/DDBJ databases">
        <title>Distinct polysaccharide growth profiles of human intestinal Prevotella copri isolates.</title>
        <authorList>
            <person name="Fehlner-Peach H."/>
            <person name="Magnabosco C."/>
            <person name="Raghavan V."/>
            <person name="Scher J.U."/>
            <person name="Tett A."/>
            <person name="Cox L.M."/>
            <person name="Gottsegen C."/>
            <person name="Watters A."/>
            <person name="Wiltshire- Gordon J.D."/>
            <person name="Segata N."/>
            <person name="Bonneau R."/>
            <person name="Littman D.R."/>
        </authorList>
    </citation>
    <scope>NUCLEOTIDE SEQUENCE [LARGE SCALE GENOMIC DNA]</scope>
    <source>
        <strain evidence="3">iAQ1173</strain>
    </source>
</reference>
<keyword evidence="3" id="KW-1185">Reference proteome</keyword>
<proteinExistence type="predicted"/>
<keyword evidence="1" id="KW-0175">Coiled coil</keyword>
<protein>
    <recommendedName>
        <fullName evidence="4">TolC family protein</fullName>
    </recommendedName>
</protein>
<organism evidence="2 3">
    <name type="scientific">Segatella copri</name>
    <dbReference type="NCBI Taxonomy" id="165179"/>
    <lineage>
        <taxon>Bacteria</taxon>
        <taxon>Pseudomonadati</taxon>
        <taxon>Bacteroidota</taxon>
        <taxon>Bacteroidia</taxon>
        <taxon>Bacteroidales</taxon>
        <taxon>Prevotellaceae</taxon>
        <taxon>Segatella</taxon>
    </lineage>
</organism>
<evidence type="ECO:0008006" key="4">
    <source>
        <dbReference type="Google" id="ProtNLM"/>
    </source>
</evidence>
<dbReference type="PROSITE" id="PS51257">
    <property type="entry name" value="PROKAR_LIPOPROTEIN"/>
    <property type="match status" value="1"/>
</dbReference>
<comment type="caution">
    <text evidence="2">The sequence shown here is derived from an EMBL/GenBank/DDBJ whole genome shotgun (WGS) entry which is preliminary data.</text>
</comment>
<dbReference type="OrthoDB" id="1044679at2"/>
<dbReference type="RefSeq" id="WP_158463086.1">
    <property type="nucleotide sequence ID" value="NZ_VZAD01000040.1"/>
</dbReference>
<dbReference type="EMBL" id="VZAD01000040">
    <property type="protein sequence ID" value="MQP11317.1"/>
    <property type="molecule type" value="Genomic_DNA"/>
</dbReference>
<name>A0A6A7WA12_9BACT</name>
<dbReference type="Proteomes" id="UP000384372">
    <property type="component" value="Unassembled WGS sequence"/>
</dbReference>